<dbReference type="GO" id="GO:0019146">
    <property type="term" value="F:arabinose-5-phosphate isomerase activity"/>
    <property type="evidence" value="ECO:0007669"/>
    <property type="project" value="UniProtKB-ARBA"/>
</dbReference>
<dbReference type="Pfam" id="PF01380">
    <property type="entry name" value="SIS"/>
    <property type="match status" value="1"/>
</dbReference>
<dbReference type="GO" id="GO:1901135">
    <property type="term" value="P:carbohydrate derivative metabolic process"/>
    <property type="evidence" value="ECO:0007669"/>
    <property type="project" value="InterPro"/>
</dbReference>
<feature type="domain" description="SIS" evidence="9">
    <location>
        <begin position="48"/>
        <end position="192"/>
    </location>
</feature>
<protein>
    <submittedName>
        <fullName evidence="10">KpsF/GutQ family sugar-phosphate isomerase</fullName>
    </submittedName>
</protein>
<evidence type="ECO:0000256" key="7">
    <source>
        <dbReference type="PROSITE-ProRule" id="PRU00703"/>
    </source>
</evidence>
<keyword evidence="5" id="KW-0479">Metal-binding</keyword>
<dbReference type="EMBL" id="QFQB01000021">
    <property type="protein sequence ID" value="PZQ46812.1"/>
    <property type="molecule type" value="Genomic_DNA"/>
</dbReference>
<evidence type="ECO:0000256" key="4">
    <source>
        <dbReference type="PIRNR" id="PIRNR004692"/>
    </source>
</evidence>
<dbReference type="SMART" id="SM00116">
    <property type="entry name" value="CBS"/>
    <property type="match status" value="2"/>
</dbReference>
<accession>A0A2W5N036</accession>
<dbReference type="InterPro" id="IPR000644">
    <property type="entry name" value="CBS_dom"/>
</dbReference>
<dbReference type="AlphaFoldDB" id="A0A2W5N036"/>
<evidence type="ECO:0000256" key="3">
    <source>
        <dbReference type="ARBA" id="ARBA00023122"/>
    </source>
</evidence>
<dbReference type="InterPro" id="IPR035474">
    <property type="entry name" value="SIS_Kpsf"/>
</dbReference>
<evidence type="ECO:0000259" key="9">
    <source>
        <dbReference type="PROSITE" id="PS51464"/>
    </source>
</evidence>
<dbReference type="GO" id="GO:0097367">
    <property type="term" value="F:carbohydrate derivative binding"/>
    <property type="evidence" value="ECO:0007669"/>
    <property type="project" value="InterPro"/>
</dbReference>
<dbReference type="InterPro" id="IPR046348">
    <property type="entry name" value="SIS_dom_sf"/>
</dbReference>
<dbReference type="CDD" id="cd05014">
    <property type="entry name" value="SIS_Kpsf"/>
    <property type="match status" value="1"/>
</dbReference>
<feature type="domain" description="CBS" evidence="8">
    <location>
        <begin position="217"/>
        <end position="279"/>
    </location>
</feature>
<dbReference type="PIRSF" id="PIRSF004692">
    <property type="entry name" value="KdsD_KpsF"/>
    <property type="match status" value="1"/>
</dbReference>
<evidence type="ECO:0000256" key="1">
    <source>
        <dbReference type="ARBA" id="ARBA00008165"/>
    </source>
</evidence>
<dbReference type="InterPro" id="IPR004800">
    <property type="entry name" value="KdsD/KpsF-type"/>
</dbReference>
<dbReference type="PROSITE" id="PS51371">
    <property type="entry name" value="CBS"/>
    <property type="match status" value="2"/>
</dbReference>
<keyword evidence="2" id="KW-0677">Repeat</keyword>
<evidence type="ECO:0000256" key="2">
    <source>
        <dbReference type="ARBA" id="ARBA00022737"/>
    </source>
</evidence>
<dbReference type="InterPro" id="IPR046342">
    <property type="entry name" value="CBS_dom_sf"/>
</dbReference>
<evidence type="ECO:0000259" key="8">
    <source>
        <dbReference type="PROSITE" id="PS51371"/>
    </source>
</evidence>
<dbReference type="PANTHER" id="PTHR42745:SF1">
    <property type="entry name" value="ARABINOSE 5-PHOSPHATE ISOMERASE KDSD"/>
    <property type="match status" value="1"/>
</dbReference>
<dbReference type="InterPro" id="IPR050986">
    <property type="entry name" value="GutQ/KpsF_isomerases"/>
</dbReference>
<dbReference type="SUPFAM" id="SSF54631">
    <property type="entry name" value="CBS-domain pair"/>
    <property type="match status" value="1"/>
</dbReference>
<gene>
    <name evidence="10" type="ORF">DI551_04485</name>
</gene>
<keyword evidence="5" id="KW-0862">Zinc</keyword>
<feature type="site" description="Catalytically relevant" evidence="6">
    <location>
        <position position="67"/>
    </location>
</feature>
<comment type="similarity">
    <text evidence="1 4">Belongs to the SIS family. GutQ/KpsF subfamily.</text>
</comment>
<evidence type="ECO:0000256" key="6">
    <source>
        <dbReference type="PIRSR" id="PIRSR004692-3"/>
    </source>
</evidence>
<evidence type="ECO:0000256" key="5">
    <source>
        <dbReference type="PIRSR" id="PIRSR004692-2"/>
    </source>
</evidence>
<dbReference type="GO" id="GO:0005975">
    <property type="term" value="P:carbohydrate metabolic process"/>
    <property type="evidence" value="ECO:0007669"/>
    <property type="project" value="InterPro"/>
</dbReference>
<dbReference type="Gene3D" id="3.10.580.10">
    <property type="entry name" value="CBS-domain"/>
    <property type="match status" value="1"/>
</dbReference>
<feature type="domain" description="CBS" evidence="8">
    <location>
        <begin position="281"/>
        <end position="336"/>
    </location>
</feature>
<dbReference type="Proteomes" id="UP000249417">
    <property type="component" value="Unassembled WGS sequence"/>
</dbReference>
<dbReference type="Gene3D" id="3.40.50.10490">
    <property type="entry name" value="Glucose-6-phosphate isomerase like protein, domain 1"/>
    <property type="match status" value="1"/>
</dbReference>
<dbReference type="FunFam" id="3.40.50.10490:FF:000011">
    <property type="entry name" value="Arabinose 5-phosphate isomerase"/>
    <property type="match status" value="1"/>
</dbReference>
<dbReference type="PROSITE" id="PS51464">
    <property type="entry name" value="SIS"/>
    <property type="match status" value="1"/>
</dbReference>
<feature type="binding site" evidence="5">
    <location>
        <position position="90"/>
    </location>
    <ligand>
        <name>Zn(2+)</name>
        <dbReference type="ChEBI" id="CHEBI:29105"/>
    </ligand>
</feature>
<reference evidence="10 11" key="1">
    <citation type="submission" date="2017-08" db="EMBL/GenBank/DDBJ databases">
        <title>Infants hospitalized years apart are colonized by the same room-sourced microbial strains.</title>
        <authorList>
            <person name="Brooks B."/>
            <person name="Olm M.R."/>
            <person name="Firek B.A."/>
            <person name="Baker R."/>
            <person name="Thomas B.C."/>
            <person name="Morowitz M.J."/>
            <person name="Banfield J.F."/>
        </authorList>
    </citation>
    <scope>NUCLEOTIDE SEQUENCE [LARGE SCALE GENOMIC DNA]</scope>
    <source>
        <strain evidence="10">S2_005_002_R2_29</strain>
    </source>
</reference>
<feature type="site" description="Catalytically relevant" evidence="6">
    <location>
        <position position="160"/>
    </location>
</feature>
<name>A0A2W5N036_9BACT</name>
<feature type="site" description="Catalytically relevant" evidence="6">
    <location>
        <position position="119"/>
    </location>
</feature>
<dbReference type="InterPro" id="IPR001347">
    <property type="entry name" value="SIS_dom"/>
</dbReference>
<dbReference type="NCBIfam" id="TIGR00393">
    <property type="entry name" value="kpsF"/>
    <property type="match status" value="1"/>
</dbReference>
<organism evidence="10 11">
    <name type="scientific">Micavibrio aeruginosavorus</name>
    <dbReference type="NCBI Taxonomy" id="349221"/>
    <lineage>
        <taxon>Bacteria</taxon>
        <taxon>Pseudomonadati</taxon>
        <taxon>Bdellovibrionota</taxon>
        <taxon>Bdellovibrionia</taxon>
        <taxon>Bdellovibrionales</taxon>
        <taxon>Pseudobdellovibrionaceae</taxon>
        <taxon>Micavibrio</taxon>
    </lineage>
</organism>
<dbReference type="SUPFAM" id="SSF53697">
    <property type="entry name" value="SIS domain"/>
    <property type="match status" value="1"/>
</dbReference>
<dbReference type="PANTHER" id="PTHR42745">
    <property type="match status" value="1"/>
</dbReference>
<dbReference type="Pfam" id="PF00571">
    <property type="entry name" value="CBS"/>
    <property type="match status" value="2"/>
</dbReference>
<comment type="caution">
    <text evidence="10">The sequence shown here is derived from an EMBL/GenBank/DDBJ whole genome shotgun (WGS) entry which is preliminary data.</text>
</comment>
<keyword evidence="3 7" id="KW-0129">CBS domain</keyword>
<sequence>MSISSPTKRANTMNSDLETGRNAILTEMNGLKALADSLDENFVKAIEAIHKMKTERRARLIVAGIGKSGHVGKKITATLASTGTPAHFVHPNEASHGDLGMISEGDVVLLLSNSGGSSELSDLIHYTRRFGITLIAMTSKPESPLGQHADIILQLPKAAEACPNGLAPTTSTTMQLALGDAIAVALLEKMGLTPEQFSIFHPGGKLGQKLLTVAGVMQPFDKLALLPETAKMDEVIVQLTEKNLGCVLIMNDKKLLGIVTDGDLKRHMAPDLLQKPASEIMTKTPKTIDASALAVEAMNVMTKTEGRYLTSLVVLDGAGDVKGLIRLQDCLQRGVA</sequence>
<keyword evidence="10" id="KW-0413">Isomerase</keyword>
<evidence type="ECO:0000313" key="11">
    <source>
        <dbReference type="Proteomes" id="UP000249417"/>
    </source>
</evidence>
<evidence type="ECO:0000313" key="10">
    <source>
        <dbReference type="EMBL" id="PZQ46812.1"/>
    </source>
</evidence>
<dbReference type="GO" id="GO:0046872">
    <property type="term" value="F:metal ion binding"/>
    <property type="evidence" value="ECO:0007669"/>
    <property type="project" value="UniProtKB-KW"/>
</dbReference>
<dbReference type="CDD" id="cd04604">
    <property type="entry name" value="CBS_pair_SIS_assoc"/>
    <property type="match status" value="1"/>
</dbReference>
<feature type="site" description="Catalytically relevant" evidence="6">
    <location>
        <position position="201"/>
    </location>
</feature>
<proteinExistence type="inferred from homology"/>